<reference evidence="1" key="2">
    <citation type="submission" date="2020-09" db="EMBL/GenBank/DDBJ databases">
        <authorList>
            <person name="Sun Q."/>
            <person name="Ohkuma M."/>
        </authorList>
    </citation>
    <scope>NUCLEOTIDE SEQUENCE</scope>
    <source>
        <strain evidence="1">JCM 13919</strain>
    </source>
</reference>
<comment type="caution">
    <text evidence="1">The sequence shown here is derived from an EMBL/GenBank/DDBJ whole genome shotgun (WGS) entry which is preliminary data.</text>
</comment>
<keyword evidence="2" id="KW-1185">Reference proteome</keyword>
<dbReference type="Proteomes" id="UP000630149">
    <property type="component" value="Unassembled WGS sequence"/>
</dbReference>
<dbReference type="RefSeq" id="WP_131777504.1">
    <property type="nucleotide sequence ID" value="NZ_BMOB01000017.1"/>
</dbReference>
<evidence type="ECO:0000313" key="1">
    <source>
        <dbReference type="EMBL" id="GGI93708.1"/>
    </source>
</evidence>
<dbReference type="OrthoDB" id="9780929at2"/>
<accession>A0A917K002</accession>
<organism evidence="1 2">
    <name type="scientific">Legionella impletisoli</name>
    <dbReference type="NCBI Taxonomy" id="343510"/>
    <lineage>
        <taxon>Bacteria</taxon>
        <taxon>Pseudomonadati</taxon>
        <taxon>Pseudomonadota</taxon>
        <taxon>Gammaproteobacteria</taxon>
        <taxon>Legionellales</taxon>
        <taxon>Legionellaceae</taxon>
        <taxon>Legionella</taxon>
    </lineage>
</organism>
<dbReference type="InterPro" id="IPR014942">
    <property type="entry name" value="AbiEii"/>
</dbReference>
<reference evidence="1" key="1">
    <citation type="journal article" date="2014" name="Int. J. Syst. Evol. Microbiol.">
        <title>Complete genome sequence of Corynebacterium casei LMG S-19264T (=DSM 44701T), isolated from a smear-ripened cheese.</title>
        <authorList>
            <consortium name="US DOE Joint Genome Institute (JGI-PGF)"/>
            <person name="Walter F."/>
            <person name="Albersmeier A."/>
            <person name="Kalinowski J."/>
            <person name="Ruckert C."/>
        </authorList>
    </citation>
    <scope>NUCLEOTIDE SEQUENCE</scope>
    <source>
        <strain evidence="1">JCM 13919</strain>
    </source>
</reference>
<dbReference type="Pfam" id="PF08843">
    <property type="entry name" value="AbiEii"/>
    <property type="match status" value="1"/>
</dbReference>
<dbReference type="EMBL" id="BMOB01000017">
    <property type="protein sequence ID" value="GGI93708.1"/>
    <property type="molecule type" value="Genomic_DNA"/>
</dbReference>
<proteinExistence type="predicted"/>
<gene>
    <name evidence="1" type="ORF">GCM10007966_22870</name>
</gene>
<name>A0A917K002_9GAMM</name>
<evidence type="ECO:0000313" key="2">
    <source>
        <dbReference type="Proteomes" id="UP000630149"/>
    </source>
</evidence>
<sequence length="353" mass="40453">MNQSFITVLEASVEDRRGLFFSTANRLGVPFQNIEKDFWVCFVLDILFNYRTESSPRLLFKGGTSLSKAYSLISRFSEDIDITVFREDLKLTMPLDELVQLSGKQQRKYFDKIKSASQHYICNELKPHLQSVLDGVFETLSNFSEVPSVVIDESDASHQTLLLKYPSLHNEPSYVFPIVKIECGAKSALDPNSAMTIKPYVADDMQDPLFTVDNVVTIEAERTFWDKIIILHGIRRWFDIKGVLRQNGHRYSRHYYDVFKLLHSDTGEKAFGRQELAIDCSEHAQIFFNSAALDLKTAYVGTFSIVPSTWMIKELKRDYEAMSGMIFGEVPTFDEVIETISVFERKLNSDIGL</sequence>
<dbReference type="Gene3D" id="3.10.450.620">
    <property type="entry name" value="JHP933, nucleotidyltransferase-like core domain"/>
    <property type="match status" value="1"/>
</dbReference>
<dbReference type="AlphaFoldDB" id="A0A917K002"/>
<evidence type="ECO:0008006" key="3">
    <source>
        <dbReference type="Google" id="ProtNLM"/>
    </source>
</evidence>
<protein>
    <recommendedName>
        <fullName evidence="3">Nucleotidyl transferase AbiEii/AbiGii toxin family protein</fullName>
    </recommendedName>
</protein>